<evidence type="ECO:0000259" key="9">
    <source>
        <dbReference type="Pfam" id="PF00814"/>
    </source>
</evidence>
<dbReference type="PANTHER" id="PTHR11735:SF6">
    <property type="entry name" value="TRNA N6-ADENOSINE THREONYLCARBAMOYLTRANSFERASE, MITOCHONDRIAL"/>
    <property type="match status" value="1"/>
</dbReference>
<keyword evidence="5 8" id="KW-0408">Iron</keyword>
<dbReference type="FunFam" id="3.30.420.40:FF:000040">
    <property type="entry name" value="tRNA N6-adenosine threonylcarbamoyltransferase"/>
    <property type="match status" value="1"/>
</dbReference>
<feature type="binding site" evidence="8">
    <location>
        <position position="185"/>
    </location>
    <ligand>
        <name>substrate</name>
    </ligand>
</feature>
<feature type="binding site" evidence="8">
    <location>
        <position position="304"/>
    </location>
    <ligand>
        <name>Fe cation</name>
        <dbReference type="ChEBI" id="CHEBI:24875"/>
    </ligand>
</feature>
<evidence type="ECO:0000256" key="4">
    <source>
        <dbReference type="ARBA" id="ARBA00022723"/>
    </source>
</evidence>
<sequence>MSGPGELILGVETSCDDTGVALVTRGGEILANVVASQGLLHDRYGGVVPEVAARRHLEVLDAVAADAFERAGAEREEVGLVAVTQGPGLIGALLVGLSWAKAFAAARELPLAAVDHLHGHAVASTLEAEPITPPFLVLVASGGHTFLALVEDPAAYRVLGETLDDAAGEAFDKGARLLGLPYPGGPALDRLARQGDAAAFDFPRARPGRLDFSFSGLKTALLYKVRELGPEAEQRRADLAASYQRAIVDALLARLRDAVEETGIERVALGGGVAANSELRERARELADELGVRLWIPPIALCTDNAAMIAGAARFLEPLAFPDYLVLDAKARLERQVLA</sequence>
<dbReference type="Proteomes" id="UP000222056">
    <property type="component" value="Unassembled WGS sequence"/>
</dbReference>
<dbReference type="AlphaFoldDB" id="A0A1H6FTB5"/>
<dbReference type="SUPFAM" id="SSF53067">
    <property type="entry name" value="Actin-like ATPase domain"/>
    <property type="match status" value="1"/>
</dbReference>
<proteinExistence type="inferred from homology"/>
<comment type="similarity">
    <text evidence="8">Belongs to the KAE1 / TsaD family.</text>
</comment>
<evidence type="ECO:0000256" key="2">
    <source>
        <dbReference type="ARBA" id="ARBA00022679"/>
    </source>
</evidence>
<name>A0A1H6FTB5_THEAL</name>
<evidence type="ECO:0000313" key="10">
    <source>
        <dbReference type="EMBL" id="SEH14057.1"/>
    </source>
</evidence>
<feature type="binding site" evidence="8">
    <location>
        <position position="116"/>
    </location>
    <ligand>
        <name>Fe cation</name>
        <dbReference type="ChEBI" id="CHEBI:24875"/>
    </ligand>
</feature>
<dbReference type="InterPro" id="IPR022450">
    <property type="entry name" value="TsaD"/>
</dbReference>
<dbReference type="PANTHER" id="PTHR11735">
    <property type="entry name" value="TRNA N6-ADENOSINE THREONYLCARBAMOYLTRANSFERASE"/>
    <property type="match status" value="1"/>
</dbReference>
<feature type="binding site" evidence="8">
    <location>
        <position position="189"/>
    </location>
    <ligand>
        <name>substrate</name>
    </ligand>
</feature>
<feature type="binding site" evidence="8">
    <location>
        <position position="276"/>
    </location>
    <ligand>
        <name>substrate</name>
    </ligand>
</feature>
<comment type="cofactor">
    <cofactor evidence="8">
        <name>Fe(2+)</name>
        <dbReference type="ChEBI" id="CHEBI:29033"/>
    </cofactor>
    <text evidence="8">Binds 1 Fe(2+) ion per subunit.</text>
</comment>
<dbReference type="FunFam" id="3.30.420.40:FF:000012">
    <property type="entry name" value="tRNA N6-adenosine threonylcarbamoyltransferase"/>
    <property type="match status" value="1"/>
</dbReference>
<evidence type="ECO:0000256" key="6">
    <source>
        <dbReference type="ARBA" id="ARBA00023315"/>
    </source>
</evidence>
<dbReference type="EMBL" id="FNWJ01000002">
    <property type="protein sequence ID" value="SEH14057.1"/>
    <property type="molecule type" value="Genomic_DNA"/>
</dbReference>
<feature type="domain" description="Gcp-like" evidence="9">
    <location>
        <begin position="28"/>
        <end position="310"/>
    </location>
</feature>
<feature type="binding site" evidence="8">
    <location>
        <position position="172"/>
    </location>
    <ligand>
        <name>substrate</name>
    </ligand>
</feature>
<dbReference type="InterPro" id="IPR043129">
    <property type="entry name" value="ATPase_NBD"/>
</dbReference>
<keyword evidence="1 8" id="KW-0963">Cytoplasm</keyword>
<dbReference type="InterPro" id="IPR017861">
    <property type="entry name" value="KAE1/TsaD"/>
</dbReference>
<dbReference type="HAMAP" id="MF_01445">
    <property type="entry name" value="TsaD"/>
    <property type="match status" value="1"/>
</dbReference>
<dbReference type="STRING" id="29539.SAMN02745716_1478"/>
<keyword evidence="11" id="KW-1185">Reference proteome</keyword>
<dbReference type="OrthoDB" id="9806197at2"/>
<comment type="function">
    <text evidence="8">Required for the formation of a threonylcarbamoyl group on adenosine at position 37 (t(6)A37) in tRNAs that read codons beginning with adenine. Is involved in the transfer of the threonylcarbamoyl moiety of threonylcarbamoyl-AMP (TC-AMP) to the N6 group of A37, together with TsaE and TsaB. TsaD likely plays a direct catalytic role in this reaction.</text>
</comment>
<dbReference type="GO" id="GO:0061711">
    <property type="term" value="F:tRNA N(6)-L-threonylcarbamoyladenine synthase activity"/>
    <property type="evidence" value="ECO:0007669"/>
    <property type="project" value="UniProtKB-EC"/>
</dbReference>
<comment type="catalytic activity">
    <reaction evidence="7 8">
        <text>L-threonylcarbamoyladenylate + adenosine(37) in tRNA = N(6)-L-threonylcarbamoyladenosine(37) in tRNA + AMP + H(+)</text>
        <dbReference type="Rhea" id="RHEA:37059"/>
        <dbReference type="Rhea" id="RHEA-COMP:10162"/>
        <dbReference type="Rhea" id="RHEA-COMP:10163"/>
        <dbReference type="ChEBI" id="CHEBI:15378"/>
        <dbReference type="ChEBI" id="CHEBI:73682"/>
        <dbReference type="ChEBI" id="CHEBI:74411"/>
        <dbReference type="ChEBI" id="CHEBI:74418"/>
        <dbReference type="ChEBI" id="CHEBI:456215"/>
        <dbReference type="EC" id="2.3.1.234"/>
    </reaction>
</comment>
<dbReference type="EC" id="2.3.1.234" evidence="8"/>
<dbReference type="PRINTS" id="PR00789">
    <property type="entry name" value="OSIALOPTASE"/>
</dbReference>
<dbReference type="NCBIfam" id="TIGR03723">
    <property type="entry name" value="T6A_TsaD_YgjD"/>
    <property type="match status" value="1"/>
</dbReference>
<feature type="binding site" evidence="8">
    <location>
        <begin position="139"/>
        <end position="143"/>
    </location>
    <ligand>
        <name>substrate</name>
    </ligand>
</feature>
<keyword evidence="6 8" id="KW-0012">Acyltransferase</keyword>
<evidence type="ECO:0000313" key="11">
    <source>
        <dbReference type="Proteomes" id="UP000222056"/>
    </source>
</evidence>
<dbReference type="Pfam" id="PF00814">
    <property type="entry name" value="TsaD"/>
    <property type="match status" value="1"/>
</dbReference>
<dbReference type="GO" id="GO:0002949">
    <property type="term" value="P:tRNA threonylcarbamoyladenosine modification"/>
    <property type="evidence" value="ECO:0007669"/>
    <property type="project" value="UniProtKB-UniRule"/>
</dbReference>
<accession>A0A1H6FTB5</accession>
<feature type="binding site" evidence="8">
    <location>
        <position position="120"/>
    </location>
    <ligand>
        <name>Fe cation</name>
        <dbReference type="ChEBI" id="CHEBI:24875"/>
    </ligand>
</feature>
<dbReference type="GO" id="GO:0005506">
    <property type="term" value="F:iron ion binding"/>
    <property type="evidence" value="ECO:0007669"/>
    <property type="project" value="UniProtKB-UniRule"/>
</dbReference>
<keyword evidence="2 8" id="KW-0808">Transferase</keyword>
<evidence type="ECO:0000256" key="7">
    <source>
        <dbReference type="ARBA" id="ARBA00048117"/>
    </source>
</evidence>
<dbReference type="NCBIfam" id="TIGR00329">
    <property type="entry name" value="gcp_kae1"/>
    <property type="match status" value="1"/>
</dbReference>
<dbReference type="Gene3D" id="3.30.420.40">
    <property type="match status" value="2"/>
</dbReference>
<dbReference type="InterPro" id="IPR000905">
    <property type="entry name" value="Gcp-like_dom"/>
</dbReference>
<dbReference type="CDD" id="cd24133">
    <property type="entry name" value="ASKHA_NBD_TsaD_bac"/>
    <property type="match status" value="1"/>
</dbReference>
<protein>
    <recommendedName>
        <fullName evidence="8">tRNA N6-adenosine threonylcarbamoyltransferase</fullName>
        <ecNumber evidence="8">2.3.1.234</ecNumber>
    </recommendedName>
    <alternativeName>
        <fullName evidence="8">N6-L-threonylcarbamoyladenine synthase</fullName>
        <shortName evidence="8">t(6)A synthase</shortName>
    </alternativeName>
    <alternativeName>
        <fullName evidence="8">t(6)A37 threonylcarbamoyladenosine biosynthesis protein TsaD</fullName>
    </alternativeName>
    <alternativeName>
        <fullName evidence="8">tRNA threonylcarbamoyladenosine biosynthesis protein TsaD</fullName>
    </alternativeName>
</protein>
<evidence type="ECO:0000256" key="5">
    <source>
        <dbReference type="ARBA" id="ARBA00023004"/>
    </source>
</evidence>
<evidence type="ECO:0000256" key="3">
    <source>
        <dbReference type="ARBA" id="ARBA00022694"/>
    </source>
</evidence>
<evidence type="ECO:0000256" key="1">
    <source>
        <dbReference type="ARBA" id="ARBA00022490"/>
    </source>
</evidence>
<dbReference type="GO" id="GO:0005737">
    <property type="term" value="C:cytoplasm"/>
    <property type="evidence" value="ECO:0007669"/>
    <property type="project" value="UniProtKB-SubCell"/>
</dbReference>
<evidence type="ECO:0000256" key="8">
    <source>
        <dbReference type="HAMAP-Rule" id="MF_01445"/>
    </source>
</evidence>
<keyword evidence="3 8" id="KW-0819">tRNA processing</keyword>
<organism evidence="10 11">
    <name type="scientific">Thermoleophilum album</name>
    <dbReference type="NCBI Taxonomy" id="29539"/>
    <lineage>
        <taxon>Bacteria</taxon>
        <taxon>Bacillati</taxon>
        <taxon>Actinomycetota</taxon>
        <taxon>Thermoleophilia</taxon>
        <taxon>Thermoleophilales</taxon>
        <taxon>Thermoleophilaceae</taxon>
        <taxon>Thermoleophilum</taxon>
    </lineage>
</organism>
<dbReference type="RefSeq" id="WP_093117777.1">
    <property type="nucleotide sequence ID" value="NZ_FNWJ01000002.1"/>
</dbReference>
<keyword evidence="4 8" id="KW-0479">Metal-binding</keyword>
<reference evidence="11" key="1">
    <citation type="submission" date="2016-10" db="EMBL/GenBank/DDBJ databases">
        <authorList>
            <person name="Varghese N."/>
            <person name="Submissions S."/>
        </authorList>
    </citation>
    <scope>NUCLEOTIDE SEQUENCE [LARGE SCALE GENOMIC DNA]</scope>
    <source>
        <strain evidence="11">ATCC 35263</strain>
    </source>
</reference>
<gene>
    <name evidence="8" type="primary">tsaD</name>
    <name evidence="10" type="ORF">SAMN02745716_1478</name>
</gene>
<comment type="subcellular location">
    <subcellularLocation>
        <location evidence="8">Cytoplasm</location>
    </subcellularLocation>
</comment>